<dbReference type="AlphaFoldDB" id="A0A517T226"/>
<keyword evidence="2" id="KW-1185">Reference proteome</keyword>
<dbReference type="Proteomes" id="UP000315003">
    <property type="component" value="Chromosome"/>
</dbReference>
<dbReference type="OrthoDB" id="291547at2"/>
<name>A0A517T226_9BACT</name>
<dbReference type="EMBL" id="CP036272">
    <property type="protein sequence ID" value="QDT62401.1"/>
    <property type="molecule type" value="Genomic_DNA"/>
</dbReference>
<organism evidence="1 2">
    <name type="scientific">Stieleria bergensis</name>
    <dbReference type="NCBI Taxonomy" id="2528025"/>
    <lineage>
        <taxon>Bacteria</taxon>
        <taxon>Pseudomonadati</taxon>
        <taxon>Planctomycetota</taxon>
        <taxon>Planctomycetia</taxon>
        <taxon>Pirellulales</taxon>
        <taxon>Pirellulaceae</taxon>
        <taxon>Stieleria</taxon>
    </lineage>
</organism>
<proteinExistence type="predicted"/>
<dbReference type="RefSeq" id="WP_145277141.1">
    <property type="nucleotide sequence ID" value="NZ_CP036272.1"/>
</dbReference>
<gene>
    <name evidence="1" type="ORF">SV7mr_49490</name>
</gene>
<protein>
    <submittedName>
        <fullName evidence="1">Uncharacterized protein</fullName>
    </submittedName>
</protein>
<reference evidence="1 2" key="1">
    <citation type="submission" date="2019-02" db="EMBL/GenBank/DDBJ databases">
        <title>Deep-cultivation of Planctomycetes and their phenomic and genomic characterization uncovers novel biology.</title>
        <authorList>
            <person name="Wiegand S."/>
            <person name="Jogler M."/>
            <person name="Boedeker C."/>
            <person name="Pinto D."/>
            <person name="Vollmers J."/>
            <person name="Rivas-Marin E."/>
            <person name="Kohn T."/>
            <person name="Peeters S.H."/>
            <person name="Heuer A."/>
            <person name="Rast P."/>
            <person name="Oberbeckmann S."/>
            <person name="Bunk B."/>
            <person name="Jeske O."/>
            <person name="Meyerdierks A."/>
            <person name="Storesund J.E."/>
            <person name="Kallscheuer N."/>
            <person name="Luecker S."/>
            <person name="Lage O.M."/>
            <person name="Pohl T."/>
            <person name="Merkel B.J."/>
            <person name="Hornburger P."/>
            <person name="Mueller R.-W."/>
            <person name="Bruemmer F."/>
            <person name="Labrenz M."/>
            <person name="Spormann A.M."/>
            <person name="Op den Camp H."/>
            <person name="Overmann J."/>
            <person name="Amann R."/>
            <person name="Jetten M.S.M."/>
            <person name="Mascher T."/>
            <person name="Medema M.H."/>
            <person name="Devos D.P."/>
            <person name="Kaster A.-K."/>
            <person name="Ovreas L."/>
            <person name="Rohde M."/>
            <person name="Galperin M.Y."/>
            <person name="Jogler C."/>
        </authorList>
    </citation>
    <scope>NUCLEOTIDE SEQUENCE [LARGE SCALE GENOMIC DNA]</scope>
    <source>
        <strain evidence="1 2">SV_7m_r</strain>
    </source>
</reference>
<evidence type="ECO:0000313" key="2">
    <source>
        <dbReference type="Proteomes" id="UP000315003"/>
    </source>
</evidence>
<sequence>MEGSNEELNPNAMTAEQTAALFSKLRRRRVSVAEVEADIEAGAPTNDAGRLNLLTYTAWMLKEAGRGE</sequence>
<accession>A0A517T226</accession>
<evidence type="ECO:0000313" key="1">
    <source>
        <dbReference type="EMBL" id="QDT62401.1"/>
    </source>
</evidence>